<accession>A0A9X6WNA8</accession>
<reference evidence="1 2" key="1">
    <citation type="submission" date="2017-09" db="EMBL/GenBank/DDBJ databases">
        <title>Large-scale bioinformatics analysis of Bacillus genomes uncovers conserved roles of natural products in bacterial physiology.</title>
        <authorList>
            <consortium name="Agbiome Team Llc"/>
            <person name="Bleich R.M."/>
            <person name="Grubbs K.J."/>
            <person name="Santa Maria K.C."/>
            <person name="Allen S.E."/>
            <person name="Farag S."/>
            <person name="Shank E.A."/>
            <person name="Bowers A."/>
        </authorList>
    </citation>
    <scope>NUCLEOTIDE SEQUENCE [LARGE SCALE GENOMIC DNA]</scope>
    <source>
        <strain evidence="1 2">AFS085496</strain>
    </source>
</reference>
<dbReference type="Proteomes" id="UP000224003">
    <property type="component" value="Unassembled WGS sequence"/>
</dbReference>
<gene>
    <name evidence="1" type="ORF">COJ15_17885</name>
</gene>
<proteinExistence type="predicted"/>
<evidence type="ECO:0000313" key="1">
    <source>
        <dbReference type="EMBL" id="PFJ38556.1"/>
    </source>
</evidence>
<dbReference type="EMBL" id="NUVX01000032">
    <property type="protein sequence ID" value="PFJ38556.1"/>
    <property type="molecule type" value="Genomic_DNA"/>
</dbReference>
<evidence type="ECO:0000313" key="2">
    <source>
        <dbReference type="Proteomes" id="UP000224003"/>
    </source>
</evidence>
<comment type="caution">
    <text evidence="1">The sequence shown here is derived from an EMBL/GenBank/DDBJ whole genome shotgun (WGS) entry which is preliminary data.</text>
</comment>
<name>A0A9X6WNA8_BACTU</name>
<organism evidence="1 2">
    <name type="scientific">Bacillus thuringiensis</name>
    <dbReference type="NCBI Taxonomy" id="1428"/>
    <lineage>
        <taxon>Bacteria</taxon>
        <taxon>Bacillati</taxon>
        <taxon>Bacillota</taxon>
        <taxon>Bacilli</taxon>
        <taxon>Bacillales</taxon>
        <taxon>Bacillaceae</taxon>
        <taxon>Bacillus</taxon>
        <taxon>Bacillus cereus group</taxon>
    </lineage>
</organism>
<protein>
    <submittedName>
        <fullName evidence="1">Uncharacterized protein</fullName>
    </submittedName>
</protein>
<dbReference type="RefSeq" id="WP_098516671.1">
    <property type="nucleotide sequence ID" value="NZ_NUVX01000032.1"/>
</dbReference>
<dbReference type="AlphaFoldDB" id="A0A9X6WNA8"/>
<sequence>MNSIKFDIDKYVEIRLATLNEESLSLEDYDNLPEKKEVLRKNVKNLLERCINNKYYDGFSFELDVLEYFPLNRFDEADIGKFLDHIFVLKGIGKSVGNKVISNLSKIYVDNKDKQVEGKWRSFDFFYMKSATKSDFANIVELYKVENRNIVRKDPMMVKTLIDEIEFNLNELTKENNLTNLSFAIDYVSDVMLQIFNYWVITIEGLNFKKKMQLVDKLELYLKDFEKKILETKSDRMFMTSLEDAVSIFVSFLIRRNDFGEYMSILHTLEEEQEKEPEYFTTPLKHYKLKKGEIVPHDKLKKIITEEIHVDGYIDKLKRTKEIVISFSQYGGRTASVNSTLDLKVYFREIYLSDSKYKRQASTIVRKYLQEYRKNSNVDSFEKASEYMFLREKINRGYFRETSDLRLYNKKNKLQEGLYKVLLSIMLSYDYLASADLLIQLVKELIPICFRGIDELLEENNVPRIF</sequence>